<dbReference type="PANTHER" id="PTHR30417">
    <property type="entry name" value="N-ACETYLMURAMOYL-L-ALANINE AMIDASE AMID"/>
    <property type="match status" value="1"/>
</dbReference>
<dbReference type="InterPro" id="IPR051206">
    <property type="entry name" value="NAMLAA_amidase_2"/>
</dbReference>
<feature type="domain" description="N-acetylmuramoyl-L-alanine amidase" evidence="5">
    <location>
        <begin position="56"/>
        <end position="208"/>
    </location>
</feature>
<evidence type="ECO:0000256" key="2">
    <source>
        <dbReference type="ARBA" id="ARBA00011901"/>
    </source>
</evidence>
<reference evidence="6 7" key="1">
    <citation type="journal article" date="2003" name="DNA Res.">
        <title>Complete genome structure of Gloeobacter violaceus PCC 7421, a cyanobacterium that lacks thylakoids.</title>
        <authorList>
            <person name="Nakamura Y."/>
            <person name="Kaneko T."/>
            <person name="Sato S."/>
            <person name="Mimuro M."/>
            <person name="Miyashita H."/>
            <person name="Tsuchiya T."/>
            <person name="Sasamoto S."/>
            <person name="Watanabe A."/>
            <person name="Kawashima K."/>
            <person name="Kishida Y."/>
            <person name="Kiyokawa C."/>
            <person name="Kohara M."/>
            <person name="Matsumoto M."/>
            <person name="Matsuno A."/>
            <person name="Nakazaki N."/>
            <person name="Shimpo S."/>
            <person name="Takeuchi C."/>
            <person name="Yamada M."/>
            <person name="Tabata S."/>
        </authorList>
    </citation>
    <scope>NUCLEOTIDE SEQUENCE [LARGE SCALE GENOMIC DNA]</scope>
    <source>
        <strain evidence="7">ATCC 29082 / PCC 7421</strain>
    </source>
</reference>
<dbReference type="eggNOG" id="COG3023">
    <property type="taxonomic scope" value="Bacteria"/>
</dbReference>
<dbReference type="Pfam" id="PF01510">
    <property type="entry name" value="Amidase_2"/>
    <property type="match status" value="1"/>
</dbReference>
<evidence type="ECO:0000256" key="4">
    <source>
        <dbReference type="ARBA" id="ARBA00023316"/>
    </source>
</evidence>
<dbReference type="EMBL" id="BA000045">
    <property type="protein sequence ID" value="BAC91259.1"/>
    <property type="molecule type" value="Genomic_DNA"/>
</dbReference>
<dbReference type="SMART" id="SM00644">
    <property type="entry name" value="Ami_2"/>
    <property type="match status" value="1"/>
</dbReference>
<dbReference type="Proteomes" id="UP000000557">
    <property type="component" value="Chromosome"/>
</dbReference>
<dbReference type="GO" id="GO:0008745">
    <property type="term" value="F:N-acetylmuramoyl-L-alanine amidase activity"/>
    <property type="evidence" value="ECO:0000318"/>
    <property type="project" value="GO_Central"/>
</dbReference>
<evidence type="ECO:0000256" key="3">
    <source>
        <dbReference type="ARBA" id="ARBA00022801"/>
    </source>
</evidence>
<accession>Q7NG55</accession>
<protein>
    <recommendedName>
        <fullName evidence="2">N-acetylmuramoyl-L-alanine amidase</fullName>
        <ecNumber evidence="2">3.5.1.28</ecNumber>
    </recommendedName>
</protein>
<dbReference type="EnsemblBacteria" id="BAC91259">
    <property type="protein sequence ID" value="BAC91259"/>
    <property type="gene ID" value="BAC91259"/>
</dbReference>
<dbReference type="AlphaFoldDB" id="Q7NG55"/>
<dbReference type="STRING" id="251221.gene:10760828"/>
<dbReference type="CDD" id="cd06583">
    <property type="entry name" value="PGRP"/>
    <property type="match status" value="1"/>
</dbReference>
<dbReference type="EC" id="3.5.1.28" evidence="2"/>
<evidence type="ECO:0000313" key="6">
    <source>
        <dbReference type="EMBL" id="BAC91259.1"/>
    </source>
</evidence>
<dbReference type="GO" id="GO:0009254">
    <property type="term" value="P:peptidoglycan turnover"/>
    <property type="evidence" value="ECO:0000318"/>
    <property type="project" value="GO_Central"/>
</dbReference>
<dbReference type="PATRIC" id="fig|251221.4.peg.3350"/>
<dbReference type="InterPro" id="IPR002502">
    <property type="entry name" value="Amidase_domain"/>
</dbReference>
<dbReference type="OrthoDB" id="9794842at2"/>
<keyword evidence="7" id="KW-1185">Reference proteome</keyword>
<proteinExistence type="predicted"/>
<gene>
    <name evidence="6" type="ordered locus">glr3318</name>
</gene>
<name>Q7NG55_GLOVI</name>
<dbReference type="InterPro" id="IPR036505">
    <property type="entry name" value="Amidase/PGRP_sf"/>
</dbReference>
<keyword evidence="4" id="KW-0961">Cell wall biogenesis/degradation</keyword>
<dbReference type="PANTHER" id="PTHR30417:SF1">
    <property type="entry name" value="N-ACETYLMURAMOYL-L-ALANINE AMIDASE AMID"/>
    <property type="match status" value="1"/>
</dbReference>
<evidence type="ECO:0000259" key="5">
    <source>
        <dbReference type="SMART" id="SM00644"/>
    </source>
</evidence>
<dbReference type="KEGG" id="gvi:glr3318"/>
<dbReference type="InParanoid" id="Q7NG55"/>
<dbReference type="HOGENOM" id="CLU_101772_0_0_3"/>
<dbReference type="GO" id="GO:0071555">
    <property type="term" value="P:cell wall organization"/>
    <property type="evidence" value="ECO:0007669"/>
    <property type="project" value="UniProtKB-KW"/>
</dbReference>
<reference evidence="6 7" key="2">
    <citation type="journal article" date="2003" name="DNA Res.">
        <title>Complete genome structure of Gloeobacter violaceus PCC 7421, a cyanobacterium that lacks thylakoids (supplement).</title>
        <authorList>
            <person name="Nakamura Y."/>
            <person name="Kaneko T."/>
            <person name="Sato S."/>
            <person name="Mimuro M."/>
            <person name="Miyashita H."/>
            <person name="Tsuchiya T."/>
            <person name="Sasamoto S."/>
            <person name="Watanabe A."/>
            <person name="Kawashima K."/>
            <person name="Kishida Y."/>
            <person name="Kiyokawa C."/>
            <person name="Kohara M."/>
            <person name="Matsumoto M."/>
            <person name="Matsuno A."/>
            <person name="Nakazaki N."/>
            <person name="Shimpo S."/>
            <person name="Takeuchi C."/>
            <person name="Yamada M."/>
            <person name="Tabata S."/>
        </authorList>
    </citation>
    <scope>NUCLEOTIDE SEQUENCE [LARGE SCALE GENOMIC DNA]</scope>
    <source>
        <strain evidence="7">ATCC 29082 / PCC 7421</strain>
    </source>
</reference>
<evidence type="ECO:0000256" key="1">
    <source>
        <dbReference type="ARBA" id="ARBA00001561"/>
    </source>
</evidence>
<organism evidence="6 7">
    <name type="scientific">Gloeobacter violaceus (strain ATCC 29082 / PCC 7421)</name>
    <dbReference type="NCBI Taxonomy" id="251221"/>
    <lineage>
        <taxon>Bacteria</taxon>
        <taxon>Bacillati</taxon>
        <taxon>Cyanobacteriota</taxon>
        <taxon>Cyanophyceae</taxon>
        <taxon>Gloeobacterales</taxon>
        <taxon>Gloeobacteraceae</taxon>
        <taxon>Gloeobacter</taxon>
    </lineage>
</organism>
<keyword evidence="3" id="KW-0378">Hydrolase</keyword>
<dbReference type="GO" id="GO:0009253">
    <property type="term" value="P:peptidoglycan catabolic process"/>
    <property type="evidence" value="ECO:0000318"/>
    <property type="project" value="GO_Central"/>
</dbReference>
<dbReference type="Gene3D" id="3.40.80.10">
    <property type="entry name" value="Peptidoglycan recognition protein-like"/>
    <property type="match status" value="1"/>
</dbReference>
<dbReference type="SUPFAM" id="SSF55846">
    <property type="entry name" value="N-acetylmuramoyl-L-alanine amidase-like"/>
    <property type="match status" value="1"/>
</dbReference>
<comment type="catalytic activity">
    <reaction evidence="1">
        <text>Hydrolyzes the link between N-acetylmuramoyl residues and L-amino acid residues in certain cell-wall glycopeptides.</text>
        <dbReference type="EC" id="3.5.1.28"/>
    </reaction>
</comment>
<sequence length="228" mass="25521">MAGRFDSAMRLPLLSLLLGFGLLCTSAGATEPRVVDRPILFGPARRALTLDYIRLHYDPEARDIAIIPRMVVVHWTGDGNLTSAFATFTPDRLPSVRADLKKGGALNVSTHFVVDRDGTIYRLMDEKRLARHVIGLNWTAIGIENIGGPRRPLTDAQLAANAWLVRDLANRHPTIAYLIGHHEYGRFRGSLLWRERVAGYFTGKSDPGADFMARLRARLQELKLKDRP</sequence>
<evidence type="ECO:0000313" key="7">
    <source>
        <dbReference type="Proteomes" id="UP000000557"/>
    </source>
</evidence>